<proteinExistence type="predicted"/>
<evidence type="ECO:0000256" key="1">
    <source>
        <dbReference type="SAM" id="MobiDB-lite"/>
    </source>
</evidence>
<keyword evidence="4" id="KW-1185">Reference proteome</keyword>
<dbReference type="InterPro" id="IPR025381">
    <property type="entry name" value="DUF4296"/>
</dbReference>
<name>A0ABX2E2D2_9FLAO</name>
<reference evidence="3 4" key="1">
    <citation type="journal article" date="2015" name="Int. J. Syst. Evol. Microbiol.">
        <title>Winogradskyella litoriviva sp. nov., isolated from coastal seawater.</title>
        <authorList>
            <person name="Nedashkovskaya O.I."/>
            <person name="Kukhlevskiy A.D."/>
            <person name="Zhukova N.V."/>
            <person name="Kim S.J."/>
            <person name="Rhee S.K."/>
            <person name="Mikhailov V.V."/>
        </authorList>
    </citation>
    <scope>NUCLEOTIDE SEQUENCE [LARGE SCALE GENOMIC DNA]</scope>
    <source>
        <strain evidence="3 4">KMM6491</strain>
    </source>
</reference>
<evidence type="ECO:0000313" key="4">
    <source>
        <dbReference type="Proteomes" id="UP000805085"/>
    </source>
</evidence>
<protein>
    <submittedName>
        <fullName evidence="3">DUF4296 domain-containing protein</fullName>
    </submittedName>
</protein>
<organism evidence="3 4">
    <name type="scientific">Winogradskyella litoriviva</name>
    <dbReference type="NCBI Taxonomy" id="1220182"/>
    <lineage>
        <taxon>Bacteria</taxon>
        <taxon>Pseudomonadati</taxon>
        <taxon>Bacteroidota</taxon>
        <taxon>Flavobacteriia</taxon>
        <taxon>Flavobacteriales</taxon>
        <taxon>Flavobacteriaceae</taxon>
        <taxon>Winogradskyella</taxon>
    </lineage>
</organism>
<dbReference type="RefSeq" id="WP_173299574.1">
    <property type="nucleotide sequence ID" value="NZ_JABRWQ010000001.1"/>
</dbReference>
<accession>A0ABX2E2D2</accession>
<dbReference type="PROSITE" id="PS51257">
    <property type="entry name" value="PROKAR_LIPOPROTEIN"/>
    <property type="match status" value="1"/>
</dbReference>
<feature type="domain" description="DUF4296" evidence="2">
    <location>
        <begin position="27"/>
        <end position="109"/>
    </location>
</feature>
<comment type="caution">
    <text evidence="3">The sequence shown here is derived from an EMBL/GenBank/DDBJ whole genome shotgun (WGS) entry which is preliminary data.</text>
</comment>
<dbReference type="Proteomes" id="UP000805085">
    <property type="component" value="Unassembled WGS sequence"/>
</dbReference>
<sequence>MLKHLGIILVLGILLIACDNLDKPKKPDNLIPKAQMTELLYDVYMVNAAKGVNRKTLELHGIIPQDYILSKHNIDSLQFAESNTYYSFETDVYKSIVDKVKARLEKEKEEYEAIRIEESENKQKQNDSLREKAKKQKDSIKRLINKKGFVGG</sequence>
<evidence type="ECO:0000313" key="3">
    <source>
        <dbReference type="EMBL" id="NRD21911.1"/>
    </source>
</evidence>
<dbReference type="EMBL" id="JABRWQ010000001">
    <property type="protein sequence ID" value="NRD21911.1"/>
    <property type="molecule type" value="Genomic_DNA"/>
</dbReference>
<gene>
    <name evidence="3" type="ORF">HNV10_01575</name>
</gene>
<evidence type="ECO:0000259" key="2">
    <source>
        <dbReference type="Pfam" id="PF14129"/>
    </source>
</evidence>
<feature type="region of interest" description="Disordered" evidence="1">
    <location>
        <begin position="116"/>
        <end position="139"/>
    </location>
</feature>
<dbReference type="Pfam" id="PF14129">
    <property type="entry name" value="DUF4296"/>
    <property type="match status" value="1"/>
</dbReference>